<proteinExistence type="predicted"/>
<accession>A0ABV4CXX1</accession>
<dbReference type="RefSeq" id="WP_121698217.1">
    <property type="nucleotide sequence ID" value="NZ_JBCLPP010000038.1"/>
</dbReference>
<dbReference type="Proteomes" id="UP001565200">
    <property type="component" value="Unassembled WGS sequence"/>
</dbReference>
<sequence length="273" mass="30753">MTLDVMIVTIGADGIKRVAAMNLPEVEEVRYIVSWQMPDGISAKIPDVLKRSDVMVCRHDDKGVSRNRNYAMMKSTADVCLVADDDLVYEPDMLRNVIAVFEDDDTLDVALFRYSGGSGKWYPSYVYDINRLQKGHFVSEVEIAFRRSTVAGTVRFNELLGTGSPVVCTGEGEMFLFTALKRGLRCRFFPTVIAVHQGISTGFRIADRPGVLMGPGVMIYMYHNRTWPLRIVVNAWRTARRSRGGFLQALQDMKNGALYARRFFNPDGTEKSL</sequence>
<dbReference type="EMBL" id="JBCLPP010000038">
    <property type="protein sequence ID" value="MEY8246254.1"/>
    <property type="molecule type" value="Genomic_DNA"/>
</dbReference>
<keyword evidence="3" id="KW-1185">Reference proteome</keyword>
<dbReference type="EC" id="2.4.-.-" evidence="2"/>
<keyword evidence="2" id="KW-0328">Glycosyltransferase</keyword>
<evidence type="ECO:0000313" key="3">
    <source>
        <dbReference type="Proteomes" id="UP001565200"/>
    </source>
</evidence>
<dbReference type="InterPro" id="IPR001173">
    <property type="entry name" value="Glyco_trans_2-like"/>
</dbReference>
<keyword evidence="2" id="KW-0808">Transferase</keyword>
<reference evidence="2 3" key="1">
    <citation type="submission" date="2024-03" db="EMBL/GenBank/DDBJ databases">
        <title>Mouse gut bacterial collection (mGBC) of GemPharmatech.</title>
        <authorList>
            <person name="He Y."/>
            <person name="Dong L."/>
            <person name="Wu D."/>
            <person name="Gao X."/>
            <person name="Lin Z."/>
        </authorList>
    </citation>
    <scope>NUCLEOTIDE SEQUENCE [LARGE SCALE GENOMIC DNA]</scope>
    <source>
        <strain evidence="2 3">54-13</strain>
    </source>
</reference>
<dbReference type="GO" id="GO:0016757">
    <property type="term" value="F:glycosyltransferase activity"/>
    <property type="evidence" value="ECO:0007669"/>
    <property type="project" value="UniProtKB-KW"/>
</dbReference>
<dbReference type="InterPro" id="IPR029044">
    <property type="entry name" value="Nucleotide-diphossugar_trans"/>
</dbReference>
<protein>
    <submittedName>
        <fullName evidence="2">Glycosyltransferase</fullName>
        <ecNumber evidence="2">2.4.-.-</ecNumber>
    </submittedName>
</protein>
<evidence type="ECO:0000259" key="1">
    <source>
        <dbReference type="Pfam" id="PF00535"/>
    </source>
</evidence>
<dbReference type="Gene3D" id="3.90.550.10">
    <property type="entry name" value="Spore Coat Polysaccharide Biosynthesis Protein SpsA, Chain A"/>
    <property type="match status" value="1"/>
</dbReference>
<evidence type="ECO:0000313" key="2">
    <source>
        <dbReference type="EMBL" id="MEY8246254.1"/>
    </source>
</evidence>
<feature type="domain" description="Glycosyltransferase 2-like" evidence="1">
    <location>
        <begin position="50"/>
        <end position="127"/>
    </location>
</feature>
<gene>
    <name evidence="2" type="ORF">AAK873_11605</name>
</gene>
<dbReference type="SUPFAM" id="SSF53448">
    <property type="entry name" value="Nucleotide-diphospho-sugar transferases"/>
    <property type="match status" value="1"/>
</dbReference>
<dbReference type="Pfam" id="PF00535">
    <property type="entry name" value="Glycos_transf_2"/>
    <property type="match status" value="1"/>
</dbReference>
<comment type="caution">
    <text evidence="2">The sequence shown here is derived from an EMBL/GenBank/DDBJ whole genome shotgun (WGS) entry which is preliminary data.</text>
</comment>
<dbReference type="CDD" id="cd00761">
    <property type="entry name" value="Glyco_tranf_GTA_type"/>
    <property type="match status" value="1"/>
</dbReference>
<name>A0ABV4CXX1_9BACT</name>
<organism evidence="2 3">
    <name type="scientific">Heminiphilus faecis</name>
    <dbReference type="NCBI Taxonomy" id="2601703"/>
    <lineage>
        <taxon>Bacteria</taxon>
        <taxon>Pseudomonadati</taxon>
        <taxon>Bacteroidota</taxon>
        <taxon>Bacteroidia</taxon>
        <taxon>Bacteroidales</taxon>
        <taxon>Muribaculaceae</taxon>
        <taxon>Heminiphilus</taxon>
    </lineage>
</organism>